<dbReference type="GO" id="GO:0052816">
    <property type="term" value="F:long-chain fatty acyl-CoA hydrolase activity"/>
    <property type="evidence" value="ECO:0007669"/>
    <property type="project" value="TreeGrafter"/>
</dbReference>
<evidence type="ECO:0000313" key="5">
    <source>
        <dbReference type="EMBL" id="VFP84401.1"/>
    </source>
</evidence>
<evidence type="ECO:0000256" key="3">
    <source>
        <dbReference type="PROSITE-ProRule" id="PRU01106"/>
    </source>
</evidence>
<dbReference type="GO" id="GO:0006637">
    <property type="term" value="P:acyl-CoA metabolic process"/>
    <property type="evidence" value="ECO:0007669"/>
    <property type="project" value="TreeGrafter"/>
</dbReference>
<name>A0A451DDB2_9GAMM</name>
<dbReference type="SUPFAM" id="SSF54637">
    <property type="entry name" value="Thioesterase/thiol ester dehydrase-isomerase"/>
    <property type="match status" value="1"/>
</dbReference>
<keyword evidence="2 3" id="KW-0378">Hydrolase</keyword>
<dbReference type="EC" id="3.1.2.-" evidence="5"/>
<dbReference type="InterPro" id="IPR029069">
    <property type="entry name" value="HotDog_dom_sf"/>
</dbReference>
<protein>
    <submittedName>
        <fullName evidence="5">Acyl-CoA thioester hydrolase YciA</fullName>
        <ecNumber evidence="5">3.1.2.-</ecNumber>
    </submittedName>
</protein>
<dbReference type="InterPro" id="IPR006683">
    <property type="entry name" value="Thioestr_dom"/>
</dbReference>
<comment type="similarity">
    <text evidence="1">Belongs to the acyl coenzyme A hydrolase family.</text>
</comment>
<sequence>MKQNLRQPLGEIVLRTLAMPSDTNANGDIFGGWLMSQMDIGGAILAKEISMGRVVTASIERMTFLKPVRVGDVVTCYAHCIRTGTTSITLQVELWIKKVSSKPFGKHYCSTEALFIYVAVDGDGIPRSWLKDKSNLMT</sequence>
<dbReference type="Proteomes" id="UP000294418">
    <property type="component" value="Chromosome"/>
</dbReference>
<dbReference type="FunFam" id="3.10.129.10:FF:000008">
    <property type="entry name" value="Acyl-CoA thioester hydrolase"/>
    <property type="match status" value="1"/>
</dbReference>
<feature type="domain" description="HotDog ACOT-type" evidence="4">
    <location>
        <begin position="8"/>
        <end position="123"/>
    </location>
</feature>
<dbReference type="RefSeq" id="WP_157989866.1">
    <property type="nucleotide sequence ID" value="NZ_LR217720.1"/>
</dbReference>
<dbReference type="CDD" id="cd03442">
    <property type="entry name" value="BFIT_BACH"/>
    <property type="match status" value="1"/>
</dbReference>
<gene>
    <name evidence="5" type="primary">yciA</name>
    <name evidence="5" type="ORF">ERCILAFE3058_489</name>
</gene>
<dbReference type="GO" id="GO:0005829">
    <property type="term" value="C:cytosol"/>
    <property type="evidence" value="ECO:0007669"/>
    <property type="project" value="TreeGrafter"/>
</dbReference>
<accession>A0A451DDB2</accession>
<dbReference type="GO" id="GO:0009062">
    <property type="term" value="P:fatty acid catabolic process"/>
    <property type="evidence" value="ECO:0007669"/>
    <property type="project" value="TreeGrafter"/>
</dbReference>
<evidence type="ECO:0000259" key="4">
    <source>
        <dbReference type="PROSITE" id="PS51770"/>
    </source>
</evidence>
<dbReference type="NCBIfam" id="NF007970">
    <property type="entry name" value="PRK10694.1"/>
    <property type="match status" value="1"/>
</dbReference>
<dbReference type="InterPro" id="IPR033120">
    <property type="entry name" value="HOTDOG_ACOT"/>
</dbReference>
<organism evidence="5 6">
    <name type="scientific">Candidatus Erwinia haradaeae</name>
    <dbReference type="NCBI Taxonomy" id="1922217"/>
    <lineage>
        <taxon>Bacteria</taxon>
        <taxon>Pseudomonadati</taxon>
        <taxon>Pseudomonadota</taxon>
        <taxon>Gammaproteobacteria</taxon>
        <taxon>Enterobacterales</taxon>
        <taxon>Erwiniaceae</taxon>
        <taxon>Erwinia</taxon>
    </lineage>
</organism>
<evidence type="ECO:0000256" key="2">
    <source>
        <dbReference type="ARBA" id="ARBA00022801"/>
    </source>
</evidence>
<dbReference type="Gene3D" id="3.10.129.10">
    <property type="entry name" value="Hotdog Thioesterase"/>
    <property type="match status" value="1"/>
</dbReference>
<dbReference type="Pfam" id="PF03061">
    <property type="entry name" value="4HBT"/>
    <property type="match status" value="1"/>
</dbReference>
<dbReference type="PANTHER" id="PTHR11049">
    <property type="entry name" value="ACYL COENZYME A THIOESTER HYDROLASE"/>
    <property type="match status" value="1"/>
</dbReference>
<reference evidence="5 6" key="1">
    <citation type="submission" date="2019-02" db="EMBL/GenBank/DDBJ databases">
        <authorList>
            <person name="Manzano-Marin A."/>
            <person name="Manzano-Marin A."/>
        </authorList>
    </citation>
    <scope>NUCLEOTIDE SEQUENCE [LARGE SCALE GENOMIC DNA]</scope>
    <source>
        <strain evidence="5 6">ErCilaricifoliae</strain>
    </source>
</reference>
<evidence type="ECO:0000313" key="6">
    <source>
        <dbReference type="Proteomes" id="UP000294418"/>
    </source>
</evidence>
<dbReference type="EMBL" id="LR217720">
    <property type="protein sequence ID" value="VFP84401.1"/>
    <property type="molecule type" value="Genomic_DNA"/>
</dbReference>
<dbReference type="InterPro" id="IPR040170">
    <property type="entry name" value="Cytosol_ACT"/>
</dbReference>
<dbReference type="PANTHER" id="PTHR11049:SF5">
    <property type="entry name" value="ACYL-COA THIOESTER HYDROLASE YCIA"/>
    <property type="match status" value="1"/>
</dbReference>
<proteinExistence type="inferred from homology"/>
<dbReference type="AlphaFoldDB" id="A0A451DDB2"/>
<dbReference type="OrthoDB" id="9801856at2"/>
<evidence type="ECO:0000256" key="1">
    <source>
        <dbReference type="ARBA" id="ARBA00010458"/>
    </source>
</evidence>
<dbReference type="PROSITE" id="PS51770">
    <property type="entry name" value="HOTDOG_ACOT"/>
    <property type="match status" value="1"/>
</dbReference>